<organism evidence="1 2">
    <name type="scientific">Lodderomyces beijingensis</name>
    <dbReference type="NCBI Taxonomy" id="1775926"/>
    <lineage>
        <taxon>Eukaryota</taxon>
        <taxon>Fungi</taxon>
        <taxon>Dikarya</taxon>
        <taxon>Ascomycota</taxon>
        <taxon>Saccharomycotina</taxon>
        <taxon>Pichiomycetes</taxon>
        <taxon>Debaryomycetaceae</taxon>
        <taxon>Candida/Lodderomyces clade</taxon>
        <taxon>Lodderomyces</taxon>
    </lineage>
</organism>
<evidence type="ECO:0000313" key="1">
    <source>
        <dbReference type="EMBL" id="CAK9441392.1"/>
    </source>
</evidence>
<dbReference type="CDD" id="cd00590">
    <property type="entry name" value="RRM_SF"/>
    <property type="match status" value="1"/>
</dbReference>
<evidence type="ECO:0008006" key="3">
    <source>
        <dbReference type="Google" id="ProtNLM"/>
    </source>
</evidence>
<name>A0ABP0ZSB9_9ASCO</name>
<dbReference type="GeneID" id="92210456"/>
<gene>
    <name evidence="1" type="ORF">LODBEIA_P52600</name>
</gene>
<evidence type="ECO:0000313" key="2">
    <source>
        <dbReference type="Proteomes" id="UP001497383"/>
    </source>
</evidence>
<dbReference type="InterPro" id="IPR035979">
    <property type="entry name" value="RBD_domain_sf"/>
</dbReference>
<accession>A0ABP0ZSB9</accession>
<dbReference type="Proteomes" id="UP001497383">
    <property type="component" value="Chromosome 6"/>
</dbReference>
<proteinExistence type="predicted"/>
<reference evidence="1 2" key="1">
    <citation type="submission" date="2024-03" db="EMBL/GenBank/DDBJ databases">
        <authorList>
            <person name="Brejova B."/>
        </authorList>
    </citation>
    <scope>NUCLEOTIDE SEQUENCE [LARGE SCALE GENOMIC DNA]</scope>
    <source>
        <strain evidence="1 2">CBS 14171</strain>
    </source>
</reference>
<sequence length="323" mass="38143">MKPATETSKRLMNLLYDQTASKLQLPEVMPQVYSKSSLYLDLDKDEDGSTSPSNGDDSWLEFYHSSQSRKIPARDALLKCSPKFQSNIMSFQCPNSYITKNDFQNMLPRKRYQTYNLNPVDDFEVIKKRDDNMLSFQNEYLFIFKNQLSACVYQLETQNKLLNGMPMNLNFEPIEVITRHLLPKKLQQQPNHSRLVDEIIFLNSSIVPLDRLEEQFSNYDLLMDMLRLPEQRRSLLVHNWPFGVKLSTIKQYFRNFGLDPVHPRTVIESNIARETNIILLHFNKETDALRFMRNFHGRDWSMLQEFSSTREKVFYQPLLCETL</sequence>
<protein>
    <recommendedName>
        <fullName evidence="3">RRM domain-containing protein</fullName>
    </recommendedName>
</protein>
<keyword evidence="2" id="KW-1185">Reference proteome</keyword>
<dbReference type="RefSeq" id="XP_066832198.1">
    <property type="nucleotide sequence ID" value="XM_066975573.1"/>
</dbReference>
<dbReference type="EMBL" id="OZ022410">
    <property type="protein sequence ID" value="CAK9441392.1"/>
    <property type="molecule type" value="Genomic_DNA"/>
</dbReference>
<dbReference type="SUPFAM" id="SSF54928">
    <property type="entry name" value="RNA-binding domain, RBD"/>
    <property type="match status" value="1"/>
</dbReference>